<reference evidence="1 2" key="1">
    <citation type="submission" date="2021-03" db="EMBL/GenBank/DDBJ databases">
        <title>Sequencing the genomes of 1000 actinobacteria strains.</title>
        <authorList>
            <person name="Klenk H.-P."/>
        </authorList>
    </citation>
    <scope>NUCLEOTIDE SEQUENCE [LARGE SCALE GENOMIC DNA]</scope>
    <source>
        <strain evidence="1 2">DSM 20168</strain>
    </source>
</reference>
<sequence>MGAADGAKAASSPLILSVIHMVMHSSVEKLEVLVVENYFSLEIKRFQARDDMEARVWM</sequence>
<protein>
    <submittedName>
        <fullName evidence="1">Uncharacterized protein</fullName>
    </submittedName>
</protein>
<gene>
    <name evidence="1" type="ORF">JOF39_001050</name>
</gene>
<dbReference type="Proteomes" id="UP001195422">
    <property type="component" value="Unassembled WGS sequence"/>
</dbReference>
<dbReference type="EMBL" id="JAGIOJ010000001">
    <property type="protein sequence ID" value="MBP2397969.1"/>
    <property type="molecule type" value="Genomic_DNA"/>
</dbReference>
<evidence type="ECO:0000313" key="1">
    <source>
        <dbReference type="EMBL" id="MBP2397969.1"/>
    </source>
</evidence>
<name>A0ABS4XN72_GLUPR</name>
<comment type="caution">
    <text evidence="1">The sequence shown here is derived from an EMBL/GenBank/DDBJ whole genome shotgun (WGS) entry which is preliminary data.</text>
</comment>
<organism evidence="1 2">
    <name type="scientific">Glutamicibacter protophormiae</name>
    <name type="common">Brevibacterium protophormiae</name>
    <dbReference type="NCBI Taxonomy" id="37930"/>
    <lineage>
        <taxon>Bacteria</taxon>
        <taxon>Bacillati</taxon>
        <taxon>Actinomycetota</taxon>
        <taxon>Actinomycetes</taxon>
        <taxon>Micrococcales</taxon>
        <taxon>Micrococcaceae</taxon>
        <taxon>Glutamicibacter</taxon>
    </lineage>
</organism>
<proteinExistence type="predicted"/>
<evidence type="ECO:0000313" key="2">
    <source>
        <dbReference type="Proteomes" id="UP001195422"/>
    </source>
</evidence>
<keyword evidence="2" id="KW-1185">Reference proteome</keyword>
<dbReference type="RefSeq" id="WP_188949298.1">
    <property type="nucleotide sequence ID" value="NZ_BMPH01000013.1"/>
</dbReference>
<accession>A0ABS4XN72</accession>